<dbReference type="AlphaFoldDB" id="A0A0N5CID2"/>
<evidence type="ECO:0000313" key="2">
    <source>
        <dbReference type="WBParaSite" id="SPAL_0001758500.1"/>
    </source>
</evidence>
<name>A0A0N5CID2_STREA</name>
<reference evidence="2" key="1">
    <citation type="submission" date="2017-02" db="UniProtKB">
        <authorList>
            <consortium name="WormBaseParasite"/>
        </authorList>
    </citation>
    <scope>IDENTIFICATION</scope>
</reference>
<dbReference type="SUPFAM" id="SSF55797">
    <property type="entry name" value="PR-1-like"/>
    <property type="match status" value="1"/>
</dbReference>
<keyword evidence="1" id="KW-1185">Reference proteome</keyword>
<accession>A0A0N5CID2</accession>
<dbReference type="InterPro" id="IPR035940">
    <property type="entry name" value="CAP_sf"/>
</dbReference>
<organism evidence="1 2">
    <name type="scientific">Strongyloides papillosus</name>
    <name type="common">Intestinal threadworm</name>
    <dbReference type="NCBI Taxonomy" id="174720"/>
    <lineage>
        <taxon>Eukaryota</taxon>
        <taxon>Metazoa</taxon>
        <taxon>Ecdysozoa</taxon>
        <taxon>Nematoda</taxon>
        <taxon>Chromadorea</taxon>
        <taxon>Rhabditida</taxon>
        <taxon>Tylenchina</taxon>
        <taxon>Panagrolaimomorpha</taxon>
        <taxon>Strongyloidoidea</taxon>
        <taxon>Strongyloididae</taxon>
        <taxon>Strongyloides</taxon>
    </lineage>
</organism>
<protein>
    <submittedName>
        <fullName evidence="2">SCP domain-containing protein</fullName>
    </submittedName>
</protein>
<proteinExistence type="predicted"/>
<evidence type="ECO:0000313" key="1">
    <source>
        <dbReference type="Proteomes" id="UP000046392"/>
    </source>
</evidence>
<dbReference type="WBParaSite" id="SPAL_0001758500.1">
    <property type="protein sequence ID" value="SPAL_0001758500.1"/>
    <property type="gene ID" value="SPAL_0001758500"/>
</dbReference>
<sequence length="123" mass="14577">MKLWKLQKSVLKVENHHLEEKVVVENYNYRRPGPQLQTSYFTNLIWRSTVKVGIGIVKSDSSFYICLIFFLSGNVQRRFRDNVARARYHLIKILNNYIIIDTLFSKKSDNKLKITLSQNILEE</sequence>
<dbReference type="Proteomes" id="UP000046392">
    <property type="component" value="Unplaced"/>
</dbReference>
<dbReference type="Gene3D" id="3.40.33.10">
    <property type="entry name" value="CAP"/>
    <property type="match status" value="1"/>
</dbReference>